<dbReference type="GO" id="GO:0000160">
    <property type="term" value="P:phosphorelay signal transduction system"/>
    <property type="evidence" value="ECO:0007669"/>
    <property type="project" value="InterPro"/>
</dbReference>
<dbReference type="InterPro" id="IPR016032">
    <property type="entry name" value="Sig_transdc_resp-reg_C-effctor"/>
</dbReference>
<dbReference type="Gene3D" id="3.40.50.2300">
    <property type="match status" value="1"/>
</dbReference>
<keyword evidence="1 3" id="KW-0597">Phosphoprotein</keyword>
<proteinExistence type="predicted"/>
<evidence type="ECO:0000256" key="2">
    <source>
        <dbReference type="ARBA" id="ARBA00023125"/>
    </source>
</evidence>
<dbReference type="PROSITE" id="PS50110">
    <property type="entry name" value="RESPONSE_REGULATORY"/>
    <property type="match status" value="1"/>
</dbReference>
<feature type="modified residue" description="4-aspartylphosphate" evidence="3">
    <location>
        <position position="54"/>
    </location>
</feature>
<dbReference type="RefSeq" id="WP_097204860.1">
    <property type="nucleotide sequence ID" value="NZ_JACHXB010000001.1"/>
</dbReference>
<dbReference type="InterPro" id="IPR011006">
    <property type="entry name" value="CheY-like_superfamily"/>
</dbReference>
<evidence type="ECO:0000259" key="5">
    <source>
        <dbReference type="PROSITE" id="PS50110"/>
    </source>
</evidence>
<dbReference type="CDD" id="cd06170">
    <property type="entry name" value="LuxR_C_like"/>
    <property type="match status" value="1"/>
</dbReference>
<dbReference type="InterPro" id="IPR039420">
    <property type="entry name" value="WalR-like"/>
</dbReference>
<keyword evidence="7" id="KW-1185">Reference proteome</keyword>
<dbReference type="SMART" id="SM00448">
    <property type="entry name" value="REC"/>
    <property type="match status" value="1"/>
</dbReference>
<dbReference type="GO" id="GO:0006355">
    <property type="term" value="P:regulation of DNA-templated transcription"/>
    <property type="evidence" value="ECO:0007669"/>
    <property type="project" value="InterPro"/>
</dbReference>
<name>A0A285EAG9_9ACTN</name>
<dbReference type="PANTHER" id="PTHR43214">
    <property type="entry name" value="TWO-COMPONENT RESPONSE REGULATOR"/>
    <property type="match status" value="1"/>
</dbReference>
<dbReference type="AlphaFoldDB" id="A0A285EAG9"/>
<feature type="domain" description="Response regulatory" evidence="5">
    <location>
        <begin position="3"/>
        <end position="119"/>
    </location>
</feature>
<dbReference type="OrthoDB" id="9808843at2"/>
<evidence type="ECO:0000256" key="1">
    <source>
        <dbReference type="ARBA" id="ARBA00022553"/>
    </source>
</evidence>
<dbReference type="InterPro" id="IPR058245">
    <property type="entry name" value="NreC/VraR/RcsB-like_REC"/>
</dbReference>
<feature type="domain" description="HTH luxR-type" evidence="4">
    <location>
        <begin position="139"/>
        <end position="204"/>
    </location>
</feature>
<dbReference type="PROSITE" id="PS50043">
    <property type="entry name" value="HTH_LUXR_2"/>
    <property type="match status" value="1"/>
</dbReference>
<keyword evidence="2" id="KW-0238">DNA-binding</keyword>
<dbReference type="GO" id="GO:0003677">
    <property type="term" value="F:DNA binding"/>
    <property type="evidence" value="ECO:0007669"/>
    <property type="project" value="UniProtKB-KW"/>
</dbReference>
<evidence type="ECO:0000313" key="6">
    <source>
        <dbReference type="EMBL" id="SNX95214.1"/>
    </source>
</evidence>
<evidence type="ECO:0000256" key="3">
    <source>
        <dbReference type="PROSITE-ProRule" id="PRU00169"/>
    </source>
</evidence>
<dbReference type="InterPro" id="IPR000792">
    <property type="entry name" value="Tscrpt_reg_LuxR_C"/>
</dbReference>
<reference evidence="6 7" key="1">
    <citation type="submission" date="2017-09" db="EMBL/GenBank/DDBJ databases">
        <authorList>
            <person name="Ehlers B."/>
            <person name="Leendertz F.H."/>
        </authorList>
    </citation>
    <scope>NUCLEOTIDE SEQUENCE [LARGE SCALE GENOMIC DNA]</scope>
    <source>
        <strain evidence="6 7">DSM 46844</strain>
    </source>
</reference>
<dbReference type="Pfam" id="PF00072">
    <property type="entry name" value="Response_reg"/>
    <property type="match status" value="1"/>
</dbReference>
<sequence>MIRVLVVDDHAVVREGLRSLLSASGDLECIGTAGDGDGAMELIRRLTPDLVMLDLAMPGQDGISVIRRLRSNGDAVRVLVLSSYAERPLVLEALDAGADGYLLKHTAAEAILDAVRVVAAGGSTIDPQVAPAVLAALRDRGQGDSLTEREREVLELLRQGHSNKVIARRLRITEGTVKTHVTHILHRVGAADRTQAALWAERHLRRSRSDDGNH</sequence>
<evidence type="ECO:0000313" key="7">
    <source>
        <dbReference type="Proteomes" id="UP000219514"/>
    </source>
</evidence>
<gene>
    <name evidence="6" type="ORF">SAMN06893097_1011022</name>
</gene>
<evidence type="ECO:0000259" key="4">
    <source>
        <dbReference type="PROSITE" id="PS50043"/>
    </source>
</evidence>
<dbReference type="PRINTS" id="PR00038">
    <property type="entry name" value="HTHLUXR"/>
</dbReference>
<dbReference type="Pfam" id="PF00196">
    <property type="entry name" value="GerE"/>
    <property type="match status" value="1"/>
</dbReference>
<dbReference type="CDD" id="cd17535">
    <property type="entry name" value="REC_NarL-like"/>
    <property type="match status" value="1"/>
</dbReference>
<dbReference type="PROSITE" id="PS00622">
    <property type="entry name" value="HTH_LUXR_1"/>
    <property type="match status" value="1"/>
</dbReference>
<accession>A0A285EAG9</accession>
<organism evidence="6 7">
    <name type="scientific">Geodermatophilus sabuli</name>
    <dbReference type="NCBI Taxonomy" id="1564158"/>
    <lineage>
        <taxon>Bacteria</taxon>
        <taxon>Bacillati</taxon>
        <taxon>Actinomycetota</taxon>
        <taxon>Actinomycetes</taxon>
        <taxon>Geodermatophilales</taxon>
        <taxon>Geodermatophilaceae</taxon>
        <taxon>Geodermatophilus</taxon>
    </lineage>
</organism>
<dbReference type="SUPFAM" id="SSF52172">
    <property type="entry name" value="CheY-like"/>
    <property type="match status" value="1"/>
</dbReference>
<protein>
    <submittedName>
        <fullName evidence="6">Two component transcriptional regulator, LuxR family</fullName>
    </submittedName>
</protein>
<dbReference type="SMART" id="SM00421">
    <property type="entry name" value="HTH_LUXR"/>
    <property type="match status" value="1"/>
</dbReference>
<dbReference type="Proteomes" id="UP000219514">
    <property type="component" value="Unassembled WGS sequence"/>
</dbReference>
<dbReference type="EMBL" id="OBDO01000001">
    <property type="protein sequence ID" value="SNX95214.1"/>
    <property type="molecule type" value="Genomic_DNA"/>
</dbReference>
<dbReference type="SUPFAM" id="SSF46894">
    <property type="entry name" value="C-terminal effector domain of the bipartite response regulators"/>
    <property type="match status" value="1"/>
</dbReference>
<dbReference type="InterPro" id="IPR001789">
    <property type="entry name" value="Sig_transdc_resp-reg_receiver"/>
</dbReference>